<dbReference type="RefSeq" id="WP_068137184.1">
    <property type="nucleotide sequence ID" value="NZ_CP042914.1"/>
</dbReference>
<accession>A0A5B9R5A2</accession>
<dbReference type="AlphaFoldDB" id="A0A5B9R5A2"/>
<dbReference type="EMBL" id="CP042914">
    <property type="protein sequence ID" value="QEG41671.1"/>
    <property type="molecule type" value="Genomic_DNA"/>
</dbReference>
<dbReference type="OrthoDB" id="211517at2"/>
<gene>
    <name evidence="1" type="ORF">UC8_36970</name>
</gene>
<reference evidence="1 2" key="1">
    <citation type="submission" date="2019-08" db="EMBL/GenBank/DDBJ databases">
        <title>Deep-cultivation of Planctomycetes and their phenomic and genomic characterization uncovers novel biology.</title>
        <authorList>
            <person name="Wiegand S."/>
            <person name="Jogler M."/>
            <person name="Boedeker C."/>
            <person name="Pinto D."/>
            <person name="Vollmers J."/>
            <person name="Rivas-Marin E."/>
            <person name="Kohn T."/>
            <person name="Peeters S.H."/>
            <person name="Heuer A."/>
            <person name="Rast P."/>
            <person name="Oberbeckmann S."/>
            <person name="Bunk B."/>
            <person name="Jeske O."/>
            <person name="Meyerdierks A."/>
            <person name="Storesund J.E."/>
            <person name="Kallscheuer N."/>
            <person name="Luecker S."/>
            <person name="Lage O.M."/>
            <person name="Pohl T."/>
            <person name="Merkel B.J."/>
            <person name="Hornburger P."/>
            <person name="Mueller R.-W."/>
            <person name="Bruemmer F."/>
            <person name="Labrenz M."/>
            <person name="Spormann A.M."/>
            <person name="Op den Camp H."/>
            <person name="Overmann J."/>
            <person name="Amann R."/>
            <person name="Jetten M.S.M."/>
            <person name="Mascher T."/>
            <person name="Medema M.H."/>
            <person name="Devos D.P."/>
            <person name="Kaster A.-K."/>
            <person name="Ovreas L."/>
            <person name="Rohde M."/>
            <person name="Galperin M.Y."/>
            <person name="Jogler C."/>
        </authorList>
    </citation>
    <scope>NUCLEOTIDE SEQUENCE [LARGE SCALE GENOMIC DNA]</scope>
    <source>
        <strain evidence="1 2">UC8</strain>
    </source>
</reference>
<protein>
    <recommendedName>
        <fullName evidence="3">Penicillin-binding protein activator LpoB</fullName>
    </recommendedName>
</protein>
<dbReference type="KEGG" id="rul:UC8_36970"/>
<dbReference type="Proteomes" id="UP000325286">
    <property type="component" value="Chromosome"/>
</dbReference>
<sequence>MRRRDFLKLHVAWAPLAALGISAGCAGRRYAHILKPGDTDLVGSHQAGSAVWNPLVDEAVAKLLSRCPTVQPAAYQAAPGQLPPPQPNGPATVCFIGIENKGIEELVDFKDQLYERIDSQINGNAGFRSISRRMVDAALLETRLRPDSLFVPHNRDVFAAALGRQGAPVDHLLYARITSGTTERNESTQRDYLLTLEMVDLHSGEYIKESATISKGYHKSRAGKIWNYGLFNQADG</sequence>
<dbReference type="PROSITE" id="PS51257">
    <property type="entry name" value="PROKAR_LIPOPROTEIN"/>
    <property type="match status" value="1"/>
</dbReference>
<dbReference type="Pfam" id="PF13036">
    <property type="entry name" value="LpoB"/>
    <property type="match status" value="1"/>
</dbReference>
<organism evidence="1 2">
    <name type="scientific">Roseimaritima ulvae</name>
    <dbReference type="NCBI Taxonomy" id="980254"/>
    <lineage>
        <taxon>Bacteria</taxon>
        <taxon>Pseudomonadati</taxon>
        <taxon>Planctomycetota</taxon>
        <taxon>Planctomycetia</taxon>
        <taxon>Pirellulales</taxon>
        <taxon>Pirellulaceae</taxon>
        <taxon>Roseimaritima</taxon>
    </lineage>
</organism>
<keyword evidence="2" id="KW-1185">Reference proteome</keyword>
<proteinExistence type="predicted"/>
<evidence type="ECO:0000313" key="1">
    <source>
        <dbReference type="EMBL" id="QEG41671.1"/>
    </source>
</evidence>
<evidence type="ECO:0000313" key="2">
    <source>
        <dbReference type="Proteomes" id="UP000325286"/>
    </source>
</evidence>
<dbReference type="InterPro" id="IPR014094">
    <property type="entry name" value="LpoB"/>
</dbReference>
<name>A0A5B9R5A2_9BACT</name>
<evidence type="ECO:0008006" key="3">
    <source>
        <dbReference type="Google" id="ProtNLM"/>
    </source>
</evidence>
<dbReference type="Gene3D" id="3.40.50.10610">
    <property type="entry name" value="ABC-type transport auxiliary lipoprotein component"/>
    <property type="match status" value="1"/>
</dbReference>